<reference evidence="3" key="1">
    <citation type="submission" date="2019-12" db="EMBL/GenBank/DDBJ databases">
        <title>An insight into the sialome of adult female Ixodes ricinus ticks feeding for 6 days.</title>
        <authorList>
            <person name="Perner J."/>
            <person name="Ribeiro J.M.C."/>
        </authorList>
    </citation>
    <scope>NUCLEOTIDE SEQUENCE</scope>
    <source>
        <strain evidence="3">Semi-engorged</strain>
        <tissue evidence="3">Salivary glands</tissue>
    </source>
</reference>
<evidence type="ECO:0000256" key="1">
    <source>
        <dbReference type="SAM" id="MobiDB-lite"/>
    </source>
</evidence>
<dbReference type="AlphaFoldDB" id="A0A6B0UDM6"/>
<evidence type="ECO:0000313" key="3">
    <source>
        <dbReference type="EMBL" id="MXU86426.1"/>
    </source>
</evidence>
<protein>
    <submittedName>
        <fullName evidence="3">Putative secreted protein</fullName>
    </submittedName>
</protein>
<evidence type="ECO:0000256" key="2">
    <source>
        <dbReference type="SAM" id="SignalP"/>
    </source>
</evidence>
<keyword evidence="2" id="KW-0732">Signal</keyword>
<name>A0A6B0UDM6_IXORI</name>
<feature type="signal peptide" evidence="2">
    <location>
        <begin position="1"/>
        <end position="18"/>
    </location>
</feature>
<dbReference type="EMBL" id="GIFC01004343">
    <property type="protein sequence ID" value="MXU86426.1"/>
    <property type="molecule type" value="Transcribed_RNA"/>
</dbReference>
<feature type="compositionally biased region" description="Low complexity" evidence="1">
    <location>
        <begin position="74"/>
        <end position="91"/>
    </location>
</feature>
<proteinExistence type="predicted"/>
<feature type="region of interest" description="Disordered" evidence="1">
    <location>
        <begin position="70"/>
        <end position="91"/>
    </location>
</feature>
<sequence length="91" mass="10261">MRCTSFLFSALCLEMAWSRNRSTSSRWLREATSDAVWKSLSSAHRLTPNETRNETQLMWPLADAQCSAVVPKWSQRSGSPPRPTSSRSASK</sequence>
<accession>A0A6B0UDM6</accession>
<feature type="chain" id="PRO_5025435568" evidence="2">
    <location>
        <begin position="19"/>
        <end position="91"/>
    </location>
</feature>
<organism evidence="3">
    <name type="scientific">Ixodes ricinus</name>
    <name type="common">Common tick</name>
    <name type="synonym">Acarus ricinus</name>
    <dbReference type="NCBI Taxonomy" id="34613"/>
    <lineage>
        <taxon>Eukaryota</taxon>
        <taxon>Metazoa</taxon>
        <taxon>Ecdysozoa</taxon>
        <taxon>Arthropoda</taxon>
        <taxon>Chelicerata</taxon>
        <taxon>Arachnida</taxon>
        <taxon>Acari</taxon>
        <taxon>Parasitiformes</taxon>
        <taxon>Ixodida</taxon>
        <taxon>Ixodoidea</taxon>
        <taxon>Ixodidae</taxon>
        <taxon>Ixodinae</taxon>
        <taxon>Ixodes</taxon>
    </lineage>
</organism>